<dbReference type="PANTHER" id="PTHR47052">
    <property type="entry name" value="CONSERVED SERINE PROLINE-RICH PROTEIN (AFU_ORTHOLOGUE AFUA_2G01790)"/>
    <property type="match status" value="1"/>
</dbReference>
<proteinExistence type="predicted"/>
<feature type="compositionally biased region" description="Basic residues" evidence="1">
    <location>
        <begin position="1"/>
        <end position="11"/>
    </location>
</feature>
<dbReference type="PANTHER" id="PTHR47052:SF3">
    <property type="entry name" value="INGRESSION PROTEIN 1"/>
    <property type="match status" value="1"/>
</dbReference>
<evidence type="ECO:0000313" key="3">
    <source>
        <dbReference type="EMBL" id="KAF9124305.1"/>
    </source>
</evidence>
<reference evidence="3" key="1">
    <citation type="journal article" date="2020" name="Fungal Divers.">
        <title>Resolving the Mortierellaceae phylogeny through synthesis of multi-gene phylogenetics and phylogenomics.</title>
        <authorList>
            <person name="Vandepol N."/>
            <person name="Liber J."/>
            <person name="Desiro A."/>
            <person name="Na H."/>
            <person name="Kennedy M."/>
            <person name="Barry K."/>
            <person name="Grigoriev I.V."/>
            <person name="Miller A.N."/>
            <person name="O'Donnell K."/>
            <person name="Stajich J.E."/>
            <person name="Bonito G."/>
        </authorList>
    </citation>
    <scope>NUCLEOTIDE SEQUENCE</scope>
    <source>
        <strain evidence="3">NRRL 6426</strain>
    </source>
</reference>
<evidence type="ECO:0000259" key="2">
    <source>
        <dbReference type="PROSITE" id="PS50004"/>
    </source>
</evidence>
<feature type="domain" description="C2" evidence="2">
    <location>
        <begin position="19"/>
        <end position="140"/>
    </location>
</feature>
<dbReference type="SUPFAM" id="SSF49562">
    <property type="entry name" value="C2 domain (Calcium/lipid-binding domain, CaLB)"/>
    <property type="match status" value="1"/>
</dbReference>
<comment type="caution">
    <text evidence="3">The sequence shown here is derived from an EMBL/GenBank/DDBJ whole genome shotgun (WGS) entry which is preliminary data.</text>
</comment>
<dbReference type="InterPro" id="IPR035892">
    <property type="entry name" value="C2_domain_sf"/>
</dbReference>
<feature type="compositionally biased region" description="Pro residues" evidence="1">
    <location>
        <begin position="552"/>
        <end position="561"/>
    </location>
</feature>
<evidence type="ECO:0000313" key="4">
    <source>
        <dbReference type="Proteomes" id="UP000748756"/>
    </source>
</evidence>
<dbReference type="Proteomes" id="UP000748756">
    <property type="component" value="Unassembled WGS sequence"/>
</dbReference>
<accession>A0A9P5R766</accession>
<dbReference type="EMBL" id="JAAAUQ010002374">
    <property type="protein sequence ID" value="KAF9124305.1"/>
    <property type="molecule type" value="Genomic_DNA"/>
</dbReference>
<dbReference type="InterPro" id="IPR000008">
    <property type="entry name" value="C2_dom"/>
</dbReference>
<name>A0A9P5R766_9FUNG</name>
<organism evidence="3 4">
    <name type="scientific">Linnemannia schmuckeri</name>
    <dbReference type="NCBI Taxonomy" id="64567"/>
    <lineage>
        <taxon>Eukaryota</taxon>
        <taxon>Fungi</taxon>
        <taxon>Fungi incertae sedis</taxon>
        <taxon>Mucoromycota</taxon>
        <taxon>Mortierellomycotina</taxon>
        <taxon>Mortierellomycetes</taxon>
        <taxon>Mortierellales</taxon>
        <taxon>Mortierellaceae</taxon>
        <taxon>Linnemannia</taxon>
    </lineage>
</organism>
<dbReference type="AlphaFoldDB" id="A0A9P5R766"/>
<dbReference type="PROSITE" id="PS50004">
    <property type="entry name" value="C2"/>
    <property type="match status" value="1"/>
</dbReference>
<feature type="region of interest" description="Disordered" evidence="1">
    <location>
        <begin position="468"/>
        <end position="569"/>
    </location>
</feature>
<dbReference type="Pfam" id="PF00168">
    <property type="entry name" value="C2"/>
    <property type="match status" value="1"/>
</dbReference>
<keyword evidence="4" id="KW-1185">Reference proteome</keyword>
<feature type="compositionally biased region" description="Basic and acidic residues" evidence="1">
    <location>
        <begin position="516"/>
        <end position="529"/>
    </location>
</feature>
<feature type="region of interest" description="Disordered" evidence="1">
    <location>
        <begin position="1"/>
        <end position="29"/>
    </location>
</feature>
<gene>
    <name evidence="3" type="ORF">BG015_005114</name>
</gene>
<feature type="compositionally biased region" description="Low complexity" evidence="1">
    <location>
        <begin position="340"/>
        <end position="352"/>
    </location>
</feature>
<dbReference type="SMART" id="SM00239">
    <property type="entry name" value="C2"/>
    <property type="match status" value="1"/>
</dbReference>
<feature type="region of interest" description="Disordered" evidence="1">
    <location>
        <begin position="261"/>
        <end position="363"/>
    </location>
</feature>
<evidence type="ECO:0000256" key="1">
    <source>
        <dbReference type="SAM" id="MobiDB-lite"/>
    </source>
</evidence>
<feature type="compositionally biased region" description="Low complexity" evidence="1">
    <location>
        <begin position="201"/>
        <end position="218"/>
    </location>
</feature>
<feature type="compositionally biased region" description="Polar residues" evidence="1">
    <location>
        <begin position="468"/>
        <end position="491"/>
    </location>
</feature>
<feature type="compositionally biased region" description="Low complexity" evidence="1">
    <location>
        <begin position="314"/>
        <end position="329"/>
    </location>
</feature>
<feature type="compositionally biased region" description="Polar residues" evidence="1">
    <location>
        <begin position="291"/>
        <end position="301"/>
    </location>
</feature>
<dbReference type="OrthoDB" id="270970at2759"/>
<sequence>MHKLFHGHGGRSHTPSHINKPLPEPLVDPDEGKIPIGELIIVPIQGRDLPNRERFGKQDPFILFKLGNVSKRSSTDVRGGQRPRWKDDQINIKMYESDAKDATSLYVTCLDEDHQKNDFIGNCVINLAKVLDYGEHDDWFELTFKGREAGELQLQLTYFSFDPKHPTHRANRPSNPPPASNGAPPRRPLHPTNGPTNVEDSPSSSVSAATTPGSTTVANSTNPSFIHDTPMYRPPETTGPSLSVPVAGGLYPYGPGQQNVTISPLGNDGRASLLGHDGRVSPIGHDGRLSPSGQNGRISPSHQKHATGYPSPYHQHQMQHQMQQQHQMQAPAALYPPARSGYPPAGYSGYPPQQNQSVGYPPMQNTVNQGYPPIANAGFGHLPTGYPPSSFPSNMGYPPMPSGGHVGGLYPPVQRPIQMTNVPTGPSSMGYPPVGYPYGASNMYPPQAPQPQQLLPDNYKEEVRSAIKTNAASGSDRNVIDSTSGGDNGTPSRAPPNKTPVVGSSLPGAWPVEADNSDKNYDGRRDGLGGHKQSVRSSLEPPALPPRARSTSPPPALPPRNPQSGSSWR</sequence>
<feature type="compositionally biased region" description="Polar residues" evidence="1">
    <location>
        <begin position="353"/>
        <end position="363"/>
    </location>
</feature>
<feature type="region of interest" description="Disordered" evidence="1">
    <location>
        <begin position="162"/>
        <end position="243"/>
    </location>
</feature>
<dbReference type="InterPro" id="IPR052981">
    <property type="entry name" value="Ingression_C2_domain"/>
</dbReference>
<protein>
    <recommendedName>
        <fullName evidence="2">C2 domain-containing protein</fullName>
    </recommendedName>
</protein>
<dbReference type="Gene3D" id="2.60.40.150">
    <property type="entry name" value="C2 domain"/>
    <property type="match status" value="1"/>
</dbReference>